<dbReference type="InterPro" id="IPR011701">
    <property type="entry name" value="MFS"/>
</dbReference>
<keyword evidence="2" id="KW-0813">Transport</keyword>
<keyword evidence="3 6" id="KW-0812">Transmembrane</keyword>
<evidence type="ECO:0000256" key="3">
    <source>
        <dbReference type="ARBA" id="ARBA00022692"/>
    </source>
</evidence>
<dbReference type="Pfam" id="PF07690">
    <property type="entry name" value="MFS_1"/>
    <property type="match status" value="1"/>
</dbReference>
<dbReference type="EMBL" id="BAAAGX010000046">
    <property type="protein sequence ID" value="GAA0284266.1"/>
    <property type="molecule type" value="Genomic_DNA"/>
</dbReference>
<evidence type="ECO:0000313" key="9">
    <source>
        <dbReference type="Proteomes" id="UP001500967"/>
    </source>
</evidence>
<feature type="transmembrane region" description="Helical" evidence="6">
    <location>
        <begin position="123"/>
        <end position="145"/>
    </location>
</feature>
<organism evidence="8 9">
    <name type="scientific">Cryptosporangium japonicum</name>
    <dbReference type="NCBI Taxonomy" id="80872"/>
    <lineage>
        <taxon>Bacteria</taxon>
        <taxon>Bacillati</taxon>
        <taxon>Actinomycetota</taxon>
        <taxon>Actinomycetes</taxon>
        <taxon>Cryptosporangiales</taxon>
        <taxon>Cryptosporangiaceae</taxon>
        <taxon>Cryptosporangium</taxon>
    </lineage>
</organism>
<dbReference type="Gene3D" id="1.20.1720.10">
    <property type="entry name" value="Multidrug resistance protein D"/>
    <property type="match status" value="1"/>
</dbReference>
<keyword evidence="4 6" id="KW-1133">Transmembrane helix</keyword>
<comment type="caution">
    <text evidence="8">The sequence shown here is derived from an EMBL/GenBank/DDBJ whole genome shotgun (WGS) entry which is preliminary data.</text>
</comment>
<evidence type="ECO:0000256" key="1">
    <source>
        <dbReference type="ARBA" id="ARBA00004651"/>
    </source>
</evidence>
<evidence type="ECO:0000256" key="5">
    <source>
        <dbReference type="ARBA" id="ARBA00023136"/>
    </source>
</evidence>
<evidence type="ECO:0000256" key="4">
    <source>
        <dbReference type="ARBA" id="ARBA00022989"/>
    </source>
</evidence>
<protein>
    <recommendedName>
        <fullName evidence="7">Major facilitator superfamily (MFS) profile domain-containing protein</fullName>
    </recommendedName>
</protein>
<dbReference type="PANTHER" id="PTHR42718:SF9">
    <property type="entry name" value="MAJOR FACILITATOR SUPERFAMILY MULTIDRUG TRANSPORTER MFSC"/>
    <property type="match status" value="1"/>
</dbReference>
<comment type="subcellular location">
    <subcellularLocation>
        <location evidence="1">Cell membrane</location>
        <topology evidence="1">Multi-pass membrane protein</topology>
    </subcellularLocation>
</comment>
<feature type="domain" description="Major facilitator superfamily (MFS) profile" evidence="7">
    <location>
        <begin position="1"/>
        <end position="146"/>
    </location>
</feature>
<sequence length="146" mass="14903">MLALSTLVLIIDNMALTVAVPPLSADLGASAQDIQWVLDSYLLVFAGLLLTSGSLGDRFGRRRVMVVGLTLFGASSLLAAFAADPTQLIAARVVMGVGGALIMPSTLSILITVFDDTERPKAMAVWSTAATVGFVGGPVAGGALIA</sequence>
<dbReference type="SUPFAM" id="SSF103473">
    <property type="entry name" value="MFS general substrate transporter"/>
    <property type="match status" value="1"/>
</dbReference>
<feature type="transmembrane region" description="Helical" evidence="6">
    <location>
        <begin position="89"/>
        <end position="111"/>
    </location>
</feature>
<proteinExistence type="predicted"/>
<name>A0ABN0VBI0_9ACTN</name>
<evidence type="ECO:0000256" key="2">
    <source>
        <dbReference type="ARBA" id="ARBA00022448"/>
    </source>
</evidence>
<keyword evidence="5 6" id="KW-0472">Membrane</keyword>
<feature type="transmembrane region" description="Helical" evidence="6">
    <location>
        <begin position="35"/>
        <end position="52"/>
    </location>
</feature>
<dbReference type="PANTHER" id="PTHR42718">
    <property type="entry name" value="MAJOR FACILITATOR SUPERFAMILY MULTIDRUG TRANSPORTER MFSC"/>
    <property type="match status" value="1"/>
</dbReference>
<gene>
    <name evidence="8" type="ORF">GCM10009539_85520</name>
</gene>
<evidence type="ECO:0000259" key="7">
    <source>
        <dbReference type="PROSITE" id="PS50850"/>
    </source>
</evidence>
<evidence type="ECO:0000313" key="8">
    <source>
        <dbReference type="EMBL" id="GAA0284266.1"/>
    </source>
</evidence>
<accession>A0ABN0VBI0</accession>
<feature type="transmembrane region" description="Helical" evidence="6">
    <location>
        <begin position="64"/>
        <end position="83"/>
    </location>
</feature>
<dbReference type="InterPro" id="IPR020846">
    <property type="entry name" value="MFS_dom"/>
</dbReference>
<dbReference type="Proteomes" id="UP001500967">
    <property type="component" value="Unassembled WGS sequence"/>
</dbReference>
<keyword evidence="9" id="KW-1185">Reference proteome</keyword>
<dbReference type="PROSITE" id="PS50850">
    <property type="entry name" value="MFS"/>
    <property type="match status" value="1"/>
</dbReference>
<reference evidence="8 9" key="1">
    <citation type="journal article" date="2019" name="Int. J. Syst. Evol. Microbiol.">
        <title>The Global Catalogue of Microorganisms (GCM) 10K type strain sequencing project: providing services to taxonomists for standard genome sequencing and annotation.</title>
        <authorList>
            <consortium name="The Broad Institute Genomics Platform"/>
            <consortium name="The Broad Institute Genome Sequencing Center for Infectious Disease"/>
            <person name="Wu L."/>
            <person name="Ma J."/>
        </authorList>
    </citation>
    <scope>NUCLEOTIDE SEQUENCE [LARGE SCALE GENOMIC DNA]</scope>
    <source>
        <strain evidence="8 9">JCM 10425</strain>
    </source>
</reference>
<evidence type="ECO:0000256" key="6">
    <source>
        <dbReference type="SAM" id="Phobius"/>
    </source>
</evidence>
<dbReference type="InterPro" id="IPR036259">
    <property type="entry name" value="MFS_trans_sf"/>
</dbReference>